<dbReference type="GO" id="GO:0003700">
    <property type="term" value="F:DNA-binding transcription factor activity"/>
    <property type="evidence" value="ECO:0007669"/>
    <property type="project" value="InterPro"/>
</dbReference>
<accession>A0A3A9JLN6</accession>
<dbReference type="GO" id="GO:0043565">
    <property type="term" value="F:sequence-specific DNA binding"/>
    <property type="evidence" value="ECO:0007669"/>
    <property type="project" value="TreeGrafter"/>
</dbReference>
<protein>
    <submittedName>
        <fullName evidence="6">LysR family transcriptional regulator</fullName>
    </submittedName>
</protein>
<dbReference type="InterPro" id="IPR058163">
    <property type="entry name" value="LysR-type_TF_proteobact-type"/>
</dbReference>
<dbReference type="InterPro" id="IPR036388">
    <property type="entry name" value="WH-like_DNA-bd_sf"/>
</dbReference>
<evidence type="ECO:0000256" key="4">
    <source>
        <dbReference type="ARBA" id="ARBA00023163"/>
    </source>
</evidence>
<dbReference type="FunCoup" id="A0A3A9JLN6">
    <property type="interactions" value="16"/>
</dbReference>
<evidence type="ECO:0000313" key="6">
    <source>
        <dbReference type="EMBL" id="RKK04634.1"/>
    </source>
</evidence>
<dbReference type="SUPFAM" id="SSF46785">
    <property type="entry name" value="Winged helix' DNA-binding domain"/>
    <property type="match status" value="1"/>
</dbReference>
<dbReference type="InterPro" id="IPR036390">
    <property type="entry name" value="WH_DNA-bd_sf"/>
</dbReference>
<feature type="domain" description="HTH lysR-type" evidence="5">
    <location>
        <begin position="1"/>
        <end position="59"/>
    </location>
</feature>
<dbReference type="PROSITE" id="PS50931">
    <property type="entry name" value="HTH_LYSR"/>
    <property type="match status" value="1"/>
</dbReference>
<keyword evidence="2" id="KW-0805">Transcription regulation</keyword>
<comment type="caution">
    <text evidence="6">The sequence shown here is derived from an EMBL/GenBank/DDBJ whole genome shotgun (WGS) entry which is preliminary data.</text>
</comment>
<name>A0A3A9JLN6_9PROT</name>
<dbReference type="RefSeq" id="WP_120637864.1">
    <property type="nucleotide sequence ID" value="NZ_RAQU01000037.1"/>
</dbReference>
<comment type="similarity">
    <text evidence="1">Belongs to the LysR transcriptional regulatory family.</text>
</comment>
<gene>
    <name evidence="6" type="ORF">D6Z83_08340</name>
    <name evidence="7" type="ORF">EBE87_20755</name>
</gene>
<dbReference type="Pfam" id="PF03466">
    <property type="entry name" value="LysR_substrate"/>
    <property type="match status" value="1"/>
</dbReference>
<dbReference type="InterPro" id="IPR000847">
    <property type="entry name" value="LysR_HTH_N"/>
</dbReference>
<dbReference type="Proteomes" id="UP000274097">
    <property type="component" value="Unassembled WGS sequence"/>
</dbReference>
<dbReference type="AlphaFoldDB" id="A0A3A9JLN6"/>
<evidence type="ECO:0000256" key="2">
    <source>
        <dbReference type="ARBA" id="ARBA00023015"/>
    </source>
</evidence>
<dbReference type="SUPFAM" id="SSF53850">
    <property type="entry name" value="Periplasmic binding protein-like II"/>
    <property type="match status" value="1"/>
</dbReference>
<dbReference type="InterPro" id="IPR005119">
    <property type="entry name" value="LysR_subst-bd"/>
</dbReference>
<dbReference type="Gene3D" id="1.10.10.10">
    <property type="entry name" value="Winged helix-like DNA-binding domain superfamily/Winged helix DNA-binding domain"/>
    <property type="match status" value="1"/>
</dbReference>
<evidence type="ECO:0000259" key="5">
    <source>
        <dbReference type="PROSITE" id="PS50931"/>
    </source>
</evidence>
<dbReference type="EMBL" id="RFLX01000021">
    <property type="protein sequence ID" value="RMI19300.1"/>
    <property type="molecule type" value="Genomic_DNA"/>
</dbReference>
<dbReference type="Gene3D" id="3.40.190.290">
    <property type="match status" value="1"/>
</dbReference>
<dbReference type="Proteomes" id="UP000278036">
    <property type="component" value="Unassembled WGS sequence"/>
</dbReference>
<evidence type="ECO:0000313" key="9">
    <source>
        <dbReference type="Proteomes" id="UP000278036"/>
    </source>
</evidence>
<reference evidence="6 9" key="1">
    <citation type="submission" date="2018-09" db="EMBL/GenBank/DDBJ databases">
        <title>Roseomonas sp. nov., isolated from feces of Tibetan antelopes in the Qinghai-Tibet plateau, China.</title>
        <authorList>
            <person name="Tian Z."/>
        </authorList>
    </citation>
    <scope>NUCLEOTIDE SEQUENCE [LARGE SCALE GENOMIC DNA]</scope>
    <source>
        <strain evidence="7 8">Z23</strain>
        <strain evidence="6 9">Z24</strain>
    </source>
</reference>
<dbReference type="PANTHER" id="PTHR30537">
    <property type="entry name" value="HTH-TYPE TRANSCRIPTIONAL REGULATOR"/>
    <property type="match status" value="1"/>
</dbReference>
<sequence>MDRLDAMEMAVAAIDEGSLAAAARRFGRSAAAATRAIALLEEGAGETLLLRSTRGLRLTEAGERHVAIWREVLNRLAEARMDQAPNAIGGTLVLTAPELFGRLKVMPVLESFLTAHPGVQARALLLNRVVDMVGEGVDVAIRLAHLQDSSLVAVKLGEVRQVVCASPTYLDRHGQPQEPAELSDHLCIGMNPDGNRELWTFRQNSGSARTRSAAVQTRLSTTSVAAALDVALRGQGLVRVLSYQVAEQLAVGRLRRVLIPFEPEAIPVHMIFRPNPRPWSPVRGFVDHAVPILRNELAQAAAVIDWLPST</sequence>
<dbReference type="CDD" id="cd08471">
    <property type="entry name" value="PBP2_CrgA_like_2"/>
    <property type="match status" value="1"/>
</dbReference>
<dbReference type="InParanoid" id="A0A3A9JLN6"/>
<organism evidence="6 9">
    <name type="scientific">Teichococcus wenyumeiae</name>
    <dbReference type="NCBI Taxonomy" id="2478470"/>
    <lineage>
        <taxon>Bacteria</taxon>
        <taxon>Pseudomonadati</taxon>
        <taxon>Pseudomonadota</taxon>
        <taxon>Alphaproteobacteria</taxon>
        <taxon>Acetobacterales</taxon>
        <taxon>Roseomonadaceae</taxon>
        <taxon>Roseomonas</taxon>
    </lineage>
</organism>
<dbReference type="OrthoDB" id="196624at2"/>
<dbReference type="PANTHER" id="PTHR30537:SF5">
    <property type="entry name" value="HTH-TYPE TRANSCRIPTIONAL ACTIVATOR TTDR-RELATED"/>
    <property type="match status" value="1"/>
</dbReference>
<evidence type="ECO:0000313" key="8">
    <source>
        <dbReference type="Proteomes" id="UP000274097"/>
    </source>
</evidence>
<keyword evidence="3" id="KW-0238">DNA-binding</keyword>
<evidence type="ECO:0000256" key="3">
    <source>
        <dbReference type="ARBA" id="ARBA00023125"/>
    </source>
</evidence>
<keyword evidence="8" id="KW-1185">Reference proteome</keyword>
<evidence type="ECO:0000313" key="7">
    <source>
        <dbReference type="EMBL" id="RMI19300.1"/>
    </source>
</evidence>
<keyword evidence="4" id="KW-0804">Transcription</keyword>
<dbReference type="EMBL" id="RAQU01000037">
    <property type="protein sequence ID" value="RKK04634.1"/>
    <property type="molecule type" value="Genomic_DNA"/>
</dbReference>
<dbReference type="Pfam" id="PF00126">
    <property type="entry name" value="HTH_1"/>
    <property type="match status" value="1"/>
</dbReference>
<evidence type="ECO:0000256" key="1">
    <source>
        <dbReference type="ARBA" id="ARBA00009437"/>
    </source>
</evidence>
<dbReference type="GO" id="GO:0006351">
    <property type="term" value="P:DNA-templated transcription"/>
    <property type="evidence" value="ECO:0007669"/>
    <property type="project" value="TreeGrafter"/>
</dbReference>
<proteinExistence type="inferred from homology"/>